<proteinExistence type="predicted"/>
<evidence type="ECO:0000313" key="1">
    <source>
        <dbReference type="EMBL" id="CAI9578040.1"/>
    </source>
</evidence>
<organism evidence="1 2">
    <name type="scientific">Staurois parvus</name>
    <dbReference type="NCBI Taxonomy" id="386267"/>
    <lineage>
        <taxon>Eukaryota</taxon>
        <taxon>Metazoa</taxon>
        <taxon>Chordata</taxon>
        <taxon>Craniata</taxon>
        <taxon>Vertebrata</taxon>
        <taxon>Euteleostomi</taxon>
        <taxon>Amphibia</taxon>
        <taxon>Batrachia</taxon>
        <taxon>Anura</taxon>
        <taxon>Neobatrachia</taxon>
        <taxon>Ranoidea</taxon>
        <taxon>Ranidae</taxon>
        <taxon>Staurois</taxon>
    </lineage>
</organism>
<name>A0ABN9E1S6_9NEOB</name>
<evidence type="ECO:0000313" key="2">
    <source>
        <dbReference type="Proteomes" id="UP001162483"/>
    </source>
</evidence>
<dbReference type="EMBL" id="CATNWA010014969">
    <property type="protein sequence ID" value="CAI9578040.1"/>
    <property type="molecule type" value="Genomic_DNA"/>
</dbReference>
<feature type="non-terminal residue" evidence="1">
    <location>
        <position position="48"/>
    </location>
</feature>
<dbReference type="Proteomes" id="UP001162483">
    <property type="component" value="Unassembled WGS sequence"/>
</dbReference>
<keyword evidence="2" id="KW-1185">Reference proteome</keyword>
<reference evidence="1" key="1">
    <citation type="submission" date="2023-05" db="EMBL/GenBank/DDBJ databases">
        <authorList>
            <person name="Stuckert A."/>
        </authorList>
    </citation>
    <scope>NUCLEOTIDE SEQUENCE</scope>
</reference>
<protein>
    <submittedName>
        <fullName evidence="1">Uncharacterized protein</fullName>
    </submittedName>
</protein>
<gene>
    <name evidence="1" type="ORF">SPARVUS_LOCUS8834075</name>
</gene>
<accession>A0ABN9E1S6</accession>
<comment type="caution">
    <text evidence="1">The sequence shown here is derived from an EMBL/GenBank/DDBJ whole genome shotgun (WGS) entry which is preliminary data.</text>
</comment>
<sequence length="48" mass="5368">MCCVRVLHFKHTALHGCAQPSKAVCTSRQGGEMFCLHENGQDPEMQNH</sequence>